<dbReference type="AlphaFoldDB" id="A0A8C5AKU0"/>
<evidence type="ECO:0000256" key="3">
    <source>
        <dbReference type="ARBA" id="ARBA00004246"/>
    </source>
</evidence>
<keyword evidence="10" id="KW-0346">Stress response</keyword>
<reference evidence="23" key="2">
    <citation type="submission" date="2025-09" db="UniProtKB">
        <authorList>
            <consortium name="Ensembl"/>
        </authorList>
    </citation>
    <scope>IDENTIFICATION</scope>
</reference>
<accession>A0A8C5AKU0</accession>
<evidence type="ECO:0000256" key="6">
    <source>
        <dbReference type="ARBA" id="ARBA00022475"/>
    </source>
</evidence>
<dbReference type="GO" id="GO:0032956">
    <property type="term" value="P:regulation of actin cytoskeleton organization"/>
    <property type="evidence" value="ECO:0007669"/>
    <property type="project" value="TreeGrafter"/>
</dbReference>
<feature type="compositionally biased region" description="Basic and acidic residues" evidence="22">
    <location>
        <begin position="144"/>
        <end position="176"/>
    </location>
</feature>
<evidence type="ECO:0000313" key="23">
    <source>
        <dbReference type="Ensembl" id="ENSGMOP00000032877.1"/>
    </source>
</evidence>
<evidence type="ECO:0000256" key="16">
    <source>
        <dbReference type="ARBA" id="ARBA00023242"/>
    </source>
</evidence>
<keyword evidence="13" id="KW-0472">Membrane</keyword>
<keyword evidence="17" id="KW-0966">Cell projection</keyword>
<dbReference type="GO" id="GO:0051017">
    <property type="term" value="P:actin filament bundle assembly"/>
    <property type="evidence" value="ECO:0007669"/>
    <property type="project" value="TreeGrafter"/>
</dbReference>
<evidence type="ECO:0000256" key="4">
    <source>
        <dbReference type="ARBA" id="ARBA00004316"/>
    </source>
</evidence>
<organism evidence="23 24">
    <name type="scientific">Gadus morhua</name>
    <name type="common">Atlantic cod</name>
    <dbReference type="NCBI Taxonomy" id="8049"/>
    <lineage>
        <taxon>Eukaryota</taxon>
        <taxon>Metazoa</taxon>
        <taxon>Chordata</taxon>
        <taxon>Craniata</taxon>
        <taxon>Vertebrata</taxon>
        <taxon>Euteleostomi</taxon>
        <taxon>Actinopterygii</taxon>
        <taxon>Neopterygii</taxon>
        <taxon>Teleostei</taxon>
        <taxon>Neoteleostei</taxon>
        <taxon>Acanthomorphata</taxon>
        <taxon>Zeiogadaria</taxon>
        <taxon>Gadariae</taxon>
        <taxon>Gadiformes</taxon>
        <taxon>Gadoidei</taxon>
        <taxon>Gadidae</taxon>
        <taxon>Gadus</taxon>
    </lineage>
</organism>
<dbReference type="GO" id="GO:0043005">
    <property type="term" value="C:neuron projection"/>
    <property type="evidence" value="ECO:0007669"/>
    <property type="project" value="TreeGrafter"/>
</dbReference>
<dbReference type="GO" id="GO:0003779">
    <property type="term" value="F:actin binding"/>
    <property type="evidence" value="ECO:0007669"/>
    <property type="project" value="UniProtKB-KW"/>
</dbReference>
<dbReference type="GO" id="GO:0005634">
    <property type="term" value="C:nucleus"/>
    <property type="evidence" value="ECO:0007669"/>
    <property type="project" value="UniProtKB-SubCell"/>
</dbReference>
<comment type="subcellular location">
    <subcellularLocation>
        <location evidence="3">Cell junction</location>
        <location evidence="3">Focal adhesion</location>
    </subcellularLocation>
    <subcellularLocation>
        <location evidence="2">Cell membrane</location>
    </subcellularLocation>
    <subcellularLocation>
        <location evidence="4">Cell projection</location>
    </subcellularLocation>
    <subcellularLocation>
        <location evidence="5">Cytoplasm</location>
        <location evidence="5">Cytoskeleton</location>
        <location evidence="5">Stress fiber</location>
    </subcellularLocation>
    <subcellularLocation>
        <location evidence="1">Nucleus</location>
    </subcellularLocation>
    <subcellularLocation>
        <location evidence="19">Synapse</location>
    </subcellularLocation>
</comment>
<keyword evidence="16" id="KW-0539">Nucleus</keyword>
<dbReference type="GeneTree" id="ENSGT00390000011228"/>
<evidence type="ECO:0000256" key="18">
    <source>
        <dbReference type="ARBA" id="ARBA00023306"/>
    </source>
</evidence>
<keyword evidence="18" id="KW-0131">Cell cycle</keyword>
<keyword evidence="24" id="KW-1185">Reference proteome</keyword>
<evidence type="ECO:0000256" key="12">
    <source>
        <dbReference type="ARBA" id="ARBA00023054"/>
    </source>
</evidence>
<dbReference type="Ensembl" id="ENSGMOT00000067074.1">
    <property type="protein sequence ID" value="ENSGMOP00000032877.1"/>
    <property type="gene ID" value="ENSGMOG00000031613.1"/>
</dbReference>
<dbReference type="GO" id="GO:0045202">
    <property type="term" value="C:synapse"/>
    <property type="evidence" value="ECO:0007669"/>
    <property type="project" value="UniProtKB-SubCell"/>
</dbReference>
<evidence type="ECO:0000256" key="14">
    <source>
        <dbReference type="ARBA" id="ARBA00023203"/>
    </source>
</evidence>
<keyword evidence="7" id="KW-0963">Cytoplasm</keyword>
<dbReference type="GO" id="GO:0001725">
    <property type="term" value="C:stress fiber"/>
    <property type="evidence" value="ECO:0007669"/>
    <property type="project" value="UniProtKB-SubCell"/>
</dbReference>
<dbReference type="GO" id="GO:0005925">
    <property type="term" value="C:focal adhesion"/>
    <property type="evidence" value="ECO:0007669"/>
    <property type="project" value="UniProtKB-SubCell"/>
</dbReference>
<evidence type="ECO:0000313" key="24">
    <source>
        <dbReference type="Proteomes" id="UP000694546"/>
    </source>
</evidence>
<keyword evidence="11" id="KW-0770">Synapse</keyword>
<comment type="function">
    <text evidence="21">Stress-inducible actin-binding protein that plays a role in synaptic and cognitive functions by modulating actin filamentous (F-actin) dynamics. Mediates polymerization of globular actin to F-actin. Also binds to, stabilizes and bundles F-actin. Involved in synaptic function by regulating neurite outgrowth in an actin-dependent manner and for the acquisition of hippocampus-dependent cognitive function, such as learning and long-term memory. Plays a role in the actin and microtubule cytoskeleton organization; negatively regulates focal adhesion (FA) assembly promoting malignant glial cell migration in an actin-, microtubule- and MAP1A-dependent manner. Also involved in neuroblastoma G1/S phase cell cycle progression and cell proliferation inhibition by stimulating ubiquitination of NF-kappa-B subunit RELA and NF-kappa-B degradation in a COMMD1- and actin-dependent manner. May play a role in tumor development.</text>
</comment>
<keyword evidence="14" id="KW-0009">Actin-binding</keyword>
<evidence type="ECO:0000256" key="2">
    <source>
        <dbReference type="ARBA" id="ARBA00004236"/>
    </source>
</evidence>
<evidence type="ECO:0000256" key="20">
    <source>
        <dbReference type="ARBA" id="ARBA00040095"/>
    </source>
</evidence>
<feature type="compositionally biased region" description="Basic and acidic residues" evidence="22">
    <location>
        <begin position="90"/>
        <end position="99"/>
    </location>
</feature>
<keyword evidence="6" id="KW-1003">Cell membrane</keyword>
<sequence length="192" mass="22185">MGASYGKKKSYSINTEPQPRKKCVKNGKQQNGQASAHAALQWEGEQEAQGSLRHPPADGFVPQPDYMDAEDAQDLIKPRKLVNPVKSSKSHQDLHKELLMRGGGGAEPKPELQRVLEARKREQRGRQKRQEEEARRKVSPLEQELLKRQKKLEELERQQEKDQEDMEKAPEFVKVKEKLRRTSFHSKDEKEV</sequence>
<evidence type="ECO:0000256" key="11">
    <source>
        <dbReference type="ARBA" id="ARBA00023018"/>
    </source>
</evidence>
<dbReference type="PANTHER" id="PTHR16768:SF3">
    <property type="entry name" value="ACTIN-ASSOCIATED PROTEIN FAM107A"/>
    <property type="match status" value="1"/>
</dbReference>
<protein>
    <recommendedName>
        <fullName evidence="20">Actin-associated protein FAM107A</fullName>
    </recommendedName>
</protein>
<feature type="compositionally biased region" description="Basic and acidic residues" evidence="22">
    <location>
        <begin position="108"/>
        <end position="136"/>
    </location>
</feature>
<evidence type="ECO:0000256" key="8">
    <source>
        <dbReference type="ARBA" id="ARBA00022604"/>
    </source>
</evidence>
<reference evidence="23" key="1">
    <citation type="submission" date="2025-08" db="UniProtKB">
        <authorList>
            <consortium name="Ensembl"/>
        </authorList>
    </citation>
    <scope>IDENTIFICATION</scope>
</reference>
<dbReference type="InterPro" id="IPR009533">
    <property type="entry name" value="FAM107"/>
</dbReference>
<evidence type="ECO:0000256" key="21">
    <source>
        <dbReference type="ARBA" id="ARBA00045129"/>
    </source>
</evidence>
<feature type="compositionally biased region" description="Basic residues" evidence="22">
    <location>
        <begin position="1"/>
        <end position="10"/>
    </location>
</feature>
<dbReference type="Proteomes" id="UP000694546">
    <property type="component" value="Chromosome 13"/>
</dbReference>
<evidence type="ECO:0000256" key="7">
    <source>
        <dbReference type="ARBA" id="ARBA00022490"/>
    </source>
</evidence>
<evidence type="ECO:0000256" key="17">
    <source>
        <dbReference type="ARBA" id="ARBA00023273"/>
    </source>
</evidence>
<dbReference type="OrthoDB" id="5963205at2759"/>
<evidence type="ECO:0000256" key="10">
    <source>
        <dbReference type="ARBA" id="ARBA00023016"/>
    </source>
</evidence>
<dbReference type="PANTHER" id="PTHR16768">
    <property type="entry name" value="DOWN REGULATED IN RENAL CARCINOMA 1/TU3A"/>
    <property type="match status" value="1"/>
</dbReference>
<proteinExistence type="predicted"/>
<dbReference type="GO" id="GO:0030041">
    <property type="term" value="P:actin filament polymerization"/>
    <property type="evidence" value="ECO:0007669"/>
    <property type="project" value="TreeGrafter"/>
</dbReference>
<name>A0A8C5AKU0_GADMO</name>
<keyword evidence="8" id="KW-0341">Growth regulation</keyword>
<keyword evidence="15" id="KW-0206">Cytoskeleton</keyword>
<keyword evidence="12" id="KW-0175">Coiled coil</keyword>
<evidence type="ECO:0000256" key="22">
    <source>
        <dbReference type="SAM" id="MobiDB-lite"/>
    </source>
</evidence>
<feature type="region of interest" description="Disordered" evidence="22">
    <location>
        <begin position="1"/>
        <end position="192"/>
    </location>
</feature>
<evidence type="ECO:0000256" key="15">
    <source>
        <dbReference type="ARBA" id="ARBA00023212"/>
    </source>
</evidence>
<dbReference type="GO" id="GO:0005886">
    <property type="term" value="C:plasma membrane"/>
    <property type="evidence" value="ECO:0007669"/>
    <property type="project" value="UniProtKB-SubCell"/>
</dbReference>
<dbReference type="Pfam" id="PF06625">
    <property type="entry name" value="DUF1151"/>
    <property type="match status" value="1"/>
</dbReference>
<evidence type="ECO:0000256" key="9">
    <source>
        <dbReference type="ARBA" id="ARBA00022949"/>
    </source>
</evidence>
<evidence type="ECO:0000256" key="5">
    <source>
        <dbReference type="ARBA" id="ARBA00004529"/>
    </source>
</evidence>
<evidence type="ECO:0000256" key="19">
    <source>
        <dbReference type="ARBA" id="ARBA00034103"/>
    </source>
</evidence>
<evidence type="ECO:0000256" key="13">
    <source>
        <dbReference type="ARBA" id="ARBA00023136"/>
    </source>
</evidence>
<keyword evidence="9" id="KW-0965">Cell junction</keyword>
<gene>
    <name evidence="23" type="primary">si:ch211-236d3.4</name>
</gene>
<evidence type="ECO:0000256" key="1">
    <source>
        <dbReference type="ARBA" id="ARBA00004123"/>
    </source>
</evidence>